<feature type="transmembrane region" description="Helical" evidence="1">
    <location>
        <begin position="169"/>
        <end position="192"/>
    </location>
</feature>
<sequence>MAYSSPSRHSRLICEPRPMTPAHLAAESGSDGITPVAVRVDSDLVRVPSSSRLCSRLGAAHDLAATVARRREGLASLSASAPTNRTRVGPFMEAAIRRAGMNVYSFRSHHFGALHRLAATLRPVHCSPTDSCKSFVHRAQFSFAVAVALVFVAAFTFVVASVLSVDFALAFALAIAVAHAFFITFTPARVMASRLSPSRWHQRLLSSLTLSGGRLRLGVLWASVKWETICPISTEAFETGTASAPFGAGRSRLGAKRCKAVQSGARRTDKRASPDAIDYVMYKCRQTQLNDDGKPRFQHTRTL</sequence>
<keyword evidence="3" id="KW-1185">Reference proteome</keyword>
<evidence type="ECO:0000313" key="2">
    <source>
        <dbReference type="EMBL" id="VEL41281.1"/>
    </source>
</evidence>
<comment type="caution">
    <text evidence="2">The sequence shown here is derived from an EMBL/GenBank/DDBJ whole genome shotgun (WGS) entry which is preliminary data.</text>
</comment>
<reference evidence="2" key="1">
    <citation type="submission" date="2018-11" db="EMBL/GenBank/DDBJ databases">
        <authorList>
            <consortium name="Pathogen Informatics"/>
        </authorList>
    </citation>
    <scope>NUCLEOTIDE SEQUENCE</scope>
</reference>
<organism evidence="2 3">
    <name type="scientific">Protopolystoma xenopodis</name>
    <dbReference type="NCBI Taxonomy" id="117903"/>
    <lineage>
        <taxon>Eukaryota</taxon>
        <taxon>Metazoa</taxon>
        <taxon>Spiralia</taxon>
        <taxon>Lophotrochozoa</taxon>
        <taxon>Platyhelminthes</taxon>
        <taxon>Monogenea</taxon>
        <taxon>Polyopisthocotylea</taxon>
        <taxon>Polystomatidea</taxon>
        <taxon>Polystomatidae</taxon>
        <taxon>Protopolystoma</taxon>
    </lineage>
</organism>
<protein>
    <submittedName>
        <fullName evidence="2">Uncharacterized protein</fullName>
    </submittedName>
</protein>
<dbReference type="Proteomes" id="UP000784294">
    <property type="component" value="Unassembled WGS sequence"/>
</dbReference>
<dbReference type="AlphaFoldDB" id="A0A3S5FGZ5"/>
<keyword evidence="1" id="KW-1133">Transmembrane helix</keyword>
<gene>
    <name evidence="2" type="ORF">PXEA_LOCUS34721</name>
</gene>
<feature type="transmembrane region" description="Helical" evidence="1">
    <location>
        <begin position="141"/>
        <end position="163"/>
    </location>
</feature>
<accession>A0A3S5FGZ5</accession>
<evidence type="ECO:0000256" key="1">
    <source>
        <dbReference type="SAM" id="Phobius"/>
    </source>
</evidence>
<evidence type="ECO:0000313" key="3">
    <source>
        <dbReference type="Proteomes" id="UP000784294"/>
    </source>
</evidence>
<dbReference type="EMBL" id="CAAALY010268686">
    <property type="protein sequence ID" value="VEL41281.1"/>
    <property type="molecule type" value="Genomic_DNA"/>
</dbReference>
<name>A0A3S5FGZ5_9PLAT</name>
<proteinExistence type="predicted"/>
<keyword evidence="1" id="KW-0472">Membrane</keyword>
<keyword evidence="1" id="KW-0812">Transmembrane</keyword>